<keyword evidence="11" id="KW-1015">Disulfide bond</keyword>
<dbReference type="InterPro" id="IPR036179">
    <property type="entry name" value="Ig-like_dom_sf"/>
</dbReference>
<dbReference type="InterPro" id="IPR013106">
    <property type="entry name" value="Ig_V-set"/>
</dbReference>
<sequence>MAALQHVLLQLCAVLLSVHRCSLVTVTSRTPTVQVEEHGEAVLSCVYTVERDRNPRVEWKKINKEDPSFVYFGGAVVGDFSGRAEMEGANIRIKQVTMKDSGQYRCEVSAKDDRNPLGEVTVTLSVLVPANIPSCEIPSTALTGSVVDLKCREQHGTPPSNYSWFKDGVLLPVTPQLDARFANSSYMLNRRTGTLQFKRAAKGDTGNYYCEAFNGVGVPQRCNPKHMQIDDLNVPGIVAAVVVLALIISLCGLGAYFAQRSGYFGRGRTRRNEANQYRAPPQEYTQDFKHTQSFML</sequence>
<dbReference type="FunFam" id="2.60.40.10:FF:000342">
    <property type="entry name" value="Junctional adhesion molecule A"/>
    <property type="match status" value="1"/>
</dbReference>
<evidence type="ECO:0000259" key="15">
    <source>
        <dbReference type="PROSITE" id="PS50835"/>
    </source>
</evidence>
<dbReference type="PANTHER" id="PTHR44663:SF2">
    <property type="entry name" value="JUNCTIONAL ADHESION MOLECULE B"/>
    <property type="match status" value="1"/>
</dbReference>
<dbReference type="PANTHER" id="PTHR44663">
    <property type="entry name" value="JUNCTIONAL ADHESION MOLECULE B"/>
    <property type="match status" value="1"/>
</dbReference>
<keyword evidence="7 14" id="KW-0732">Signal</keyword>
<reference evidence="16" key="1">
    <citation type="submission" date="2025-08" db="UniProtKB">
        <authorList>
            <consortium name="Ensembl"/>
        </authorList>
    </citation>
    <scope>IDENTIFICATION</scope>
</reference>
<proteinExistence type="inferred from homology"/>
<reference evidence="16" key="2">
    <citation type="submission" date="2025-09" db="UniProtKB">
        <authorList>
            <consortium name="Ensembl"/>
        </authorList>
    </citation>
    <scope>IDENTIFICATION</scope>
</reference>
<dbReference type="PROSITE" id="PS50835">
    <property type="entry name" value="IG_LIKE"/>
    <property type="match status" value="2"/>
</dbReference>
<dbReference type="InterPro" id="IPR003599">
    <property type="entry name" value="Ig_sub"/>
</dbReference>
<dbReference type="Pfam" id="PF13927">
    <property type="entry name" value="Ig_3"/>
    <property type="match status" value="1"/>
</dbReference>
<evidence type="ECO:0000256" key="13">
    <source>
        <dbReference type="SAM" id="Phobius"/>
    </source>
</evidence>
<keyword evidence="6 13" id="KW-0812">Transmembrane</keyword>
<keyword evidence="17" id="KW-1185">Reference proteome</keyword>
<evidence type="ECO:0000256" key="6">
    <source>
        <dbReference type="ARBA" id="ARBA00022692"/>
    </source>
</evidence>
<feature type="domain" description="Ig-like" evidence="15">
    <location>
        <begin position="22"/>
        <end position="123"/>
    </location>
</feature>
<dbReference type="Proteomes" id="UP000694620">
    <property type="component" value="Unassembled WGS sequence"/>
</dbReference>
<dbReference type="SMART" id="SM00409">
    <property type="entry name" value="IG"/>
    <property type="match status" value="2"/>
</dbReference>
<keyword evidence="8" id="KW-0965">Cell junction</keyword>
<dbReference type="GO" id="GO:0098636">
    <property type="term" value="C:protein complex involved in cell adhesion"/>
    <property type="evidence" value="ECO:0007669"/>
    <property type="project" value="TreeGrafter"/>
</dbReference>
<dbReference type="Pfam" id="PF07686">
    <property type="entry name" value="V-set"/>
    <property type="match status" value="1"/>
</dbReference>
<keyword evidence="10 13" id="KW-0472">Membrane</keyword>
<dbReference type="Gene3D" id="2.60.40.10">
    <property type="entry name" value="Immunoglobulins"/>
    <property type="match status" value="2"/>
</dbReference>
<feature type="transmembrane region" description="Helical" evidence="13">
    <location>
        <begin position="237"/>
        <end position="258"/>
    </location>
</feature>
<evidence type="ECO:0000256" key="10">
    <source>
        <dbReference type="ARBA" id="ARBA00023136"/>
    </source>
</evidence>
<keyword evidence="5" id="KW-1003">Cell membrane</keyword>
<evidence type="ECO:0000256" key="9">
    <source>
        <dbReference type="ARBA" id="ARBA00022989"/>
    </source>
</evidence>
<evidence type="ECO:0000256" key="3">
    <source>
        <dbReference type="ARBA" id="ARBA00008637"/>
    </source>
</evidence>
<keyword evidence="9 13" id="KW-1133">Transmembrane helix</keyword>
<evidence type="ECO:0000313" key="16">
    <source>
        <dbReference type="Ensembl" id="ENSECRP00000033605.1"/>
    </source>
</evidence>
<evidence type="ECO:0000256" key="5">
    <source>
        <dbReference type="ARBA" id="ARBA00022475"/>
    </source>
</evidence>
<dbReference type="GO" id="GO:0005886">
    <property type="term" value="C:plasma membrane"/>
    <property type="evidence" value="ECO:0007669"/>
    <property type="project" value="UniProtKB-SubCell"/>
</dbReference>
<dbReference type="GO" id="GO:0007159">
    <property type="term" value="P:leukocyte cell-cell adhesion"/>
    <property type="evidence" value="ECO:0007669"/>
    <property type="project" value="TreeGrafter"/>
</dbReference>
<organism evidence="16 17">
    <name type="scientific">Erpetoichthys calabaricus</name>
    <name type="common">Rope fish</name>
    <name type="synonym">Calamoichthys calabaricus</name>
    <dbReference type="NCBI Taxonomy" id="27687"/>
    <lineage>
        <taxon>Eukaryota</taxon>
        <taxon>Metazoa</taxon>
        <taxon>Chordata</taxon>
        <taxon>Craniata</taxon>
        <taxon>Vertebrata</taxon>
        <taxon>Euteleostomi</taxon>
        <taxon>Actinopterygii</taxon>
        <taxon>Polypteriformes</taxon>
        <taxon>Polypteridae</taxon>
        <taxon>Erpetoichthys</taxon>
    </lineage>
</organism>
<dbReference type="AlphaFoldDB" id="A0A8C4XI27"/>
<dbReference type="GO" id="GO:0009986">
    <property type="term" value="C:cell surface"/>
    <property type="evidence" value="ECO:0007669"/>
    <property type="project" value="TreeGrafter"/>
</dbReference>
<gene>
    <name evidence="16" type="primary">JAM2</name>
</gene>
<evidence type="ECO:0000256" key="7">
    <source>
        <dbReference type="ARBA" id="ARBA00022729"/>
    </source>
</evidence>
<evidence type="ECO:0000256" key="1">
    <source>
        <dbReference type="ARBA" id="ARBA00004251"/>
    </source>
</evidence>
<dbReference type="InterPro" id="IPR013783">
    <property type="entry name" value="Ig-like_fold"/>
</dbReference>
<dbReference type="SMART" id="SM00406">
    <property type="entry name" value="IGv"/>
    <property type="match status" value="2"/>
</dbReference>
<evidence type="ECO:0000313" key="17">
    <source>
        <dbReference type="Proteomes" id="UP000694620"/>
    </source>
</evidence>
<feature type="signal peptide" evidence="14">
    <location>
        <begin position="1"/>
        <end position="23"/>
    </location>
</feature>
<keyword evidence="4" id="KW-0796">Tight junction</keyword>
<feature type="chain" id="PRO_5034147414" evidence="14">
    <location>
        <begin position="24"/>
        <end position="296"/>
    </location>
</feature>
<comment type="similarity">
    <text evidence="3">Belongs to the immunoglobulin superfamily.</text>
</comment>
<evidence type="ECO:0000256" key="8">
    <source>
        <dbReference type="ARBA" id="ARBA00022949"/>
    </source>
</evidence>
<feature type="domain" description="Ig-like" evidence="15">
    <location>
        <begin position="129"/>
        <end position="215"/>
    </location>
</feature>
<dbReference type="Ensembl" id="ENSECRT00000034335.1">
    <property type="protein sequence ID" value="ENSECRP00000033605.1"/>
    <property type="gene ID" value="ENSECRG00000022754.1"/>
</dbReference>
<evidence type="ECO:0000256" key="2">
    <source>
        <dbReference type="ARBA" id="ARBA00004435"/>
    </source>
</evidence>
<keyword evidence="12" id="KW-0393">Immunoglobulin domain</keyword>
<comment type="subcellular location">
    <subcellularLocation>
        <location evidence="2">Cell junction</location>
        <location evidence="2">Tight junction</location>
    </subcellularLocation>
    <subcellularLocation>
        <location evidence="1">Cell membrane</location>
        <topology evidence="1">Single-pass type I membrane protein</topology>
    </subcellularLocation>
</comment>
<evidence type="ECO:0000256" key="4">
    <source>
        <dbReference type="ARBA" id="ARBA00022427"/>
    </source>
</evidence>
<dbReference type="SMART" id="SM00408">
    <property type="entry name" value="IGc2"/>
    <property type="match status" value="2"/>
</dbReference>
<dbReference type="InterPro" id="IPR007110">
    <property type="entry name" value="Ig-like_dom"/>
</dbReference>
<accession>A0A8C4XI27</accession>
<evidence type="ECO:0000256" key="14">
    <source>
        <dbReference type="SAM" id="SignalP"/>
    </source>
</evidence>
<evidence type="ECO:0000256" key="11">
    <source>
        <dbReference type="ARBA" id="ARBA00023157"/>
    </source>
</evidence>
<dbReference type="InterPro" id="IPR003598">
    <property type="entry name" value="Ig_sub2"/>
</dbReference>
<evidence type="ECO:0000256" key="12">
    <source>
        <dbReference type="ARBA" id="ARBA00023319"/>
    </source>
</evidence>
<dbReference type="InterPro" id="IPR042625">
    <property type="entry name" value="JAM2"/>
</dbReference>
<name>A0A8C4XI27_ERPCA</name>
<dbReference type="GeneTree" id="ENSGT00940000160634"/>
<dbReference type="SUPFAM" id="SSF48726">
    <property type="entry name" value="Immunoglobulin"/>
    <property type="match status" value="2"/>
</dbReference>
<protein>
    <submittedName>
        <fullName evidence="16">Junctional adhesion molecule 2</fullName>
    </submittedName>
</protein>
<dbReference type="GO" id="GO:0005923">
    <property type="term" value="C:bicellular tight junction"/>
    <property type="evidence" value="ECO:0007669"/>
    <property type="project" value="UniProtKB-SubCell"/>
</dbReference>